<name>A0A7W6JWV1_9SPHN</name>
<evidence type="ECO:0000313" key="1">
    <source>
        <dbReference type="EMBL" id="MBB4100066.1"/>
    </source>
</evidence>
<keyword evidence="2" id="KW-1185">Reference proteome</keyword>
<proteinExistence type="predicted"/>
<protein>
    <submittedName>
        <fullName evidence="1">Putative Zn-binding protein involved in type VI secretion</fullName>
    </submittedName>
</protein>
<dbReference type="RefSeq" id="WP_183999396.1">
    <property type="nucleotide sequence ID" value="NZ_JACIEH010000003.1"/>
</dbReference>
<dbReference type="EMBL" id="JACIEH010000003">
    <property type="protein sequence ID" value="MBB4100066.1"/>
    <property type="molecule type" value="Genomic_DNA"/>
</dbReference>
<dbReference type="Proteomes" id="UP000557392">
    <property type="component" value="Unassembled WGS sequence"/>
</dbReference>
<reference evidence="1 2" key="1">
    <citation type="submission" date="2020-08" db="EMBL/GenBank/DDBJ databases">
        <title>Genomic Encyclopedia of Type Strains, Phase IV (KMG-IV): sequencing the most valuable type-strain genomes for metagenomic binning, comparative biology and taxonomic classification.</title>
        <authorList>
            <person name="Goeker M."/>
        </authorList>
    </citation>
    <scope>NUCLEOTIDE SEQUENCE [LARGE SCALE GENOMIC DNA]</scope>
    <source>
        <strain evidence="1 2">DSM 101806</strain>
    </source>
</reference>
<dbReference type="InterPro" id="IPR025460">
    <property type="entry name" value="DUF4280"/>
</dbReference>
<organism evidence="1 2">
    <name type="scientific">Sphingomonas kyeonggiensis</name>
    <dbReference type="NCBI Taxonomy" id="1268553"/>
    <lineage>
        <taxon>Bacteria</taxon>
        <taxon>Pseudomonadati</taxon>
        <taxon>Pseudomonadota</taxon>
        <taxon>Alphaproteobacteria</taxon>
        <taxon>Sphingomonadales</taxon>
        <taxon>Sphingomonadaceae</taxon>
        <taxon>Sphingomonas</taxon>
    </lineage>
</organism>
<dbReference type="AlphaFoldDB" id="A0A7W6JWV1"/>
<accession>A0A7W6JWV1</accession>
<sequence length="130" mass="13417">MPQLVSLGSVLSCSFGTVPMPMIVPPEVPVLADGLPAATIRDFVPFENIPAFGLCRSLANPEVAAATAAAQGVLTPMPCVPVTTSPWFPGAPEVLLDGVPALCMGSMCLCAWLGEIRIDEPGQESVIARG</sequence>
<gene>
    <name evidence="1" type="ORF">GGR46_003638</name>
</gene>
<evidence type="ECO:0000313" key="2">
    <source>
        <dbReference type="Proteomes" id="UP000557392"/>
    </source>
</evidence>
<comment type="caution">
    <text evidence="1">The sequence shown here is derived from an EMBL/GenBank/DDBJ whole genome shotgun (WGS) entry which is preliminary data.</text>
</comment>
<dbReference type="Pfam" id="PF14107">
    <property type="entry name" value="DUF4280"/>
    <property type="match status" value="1"/>
</dbReference>